<comment type="caution">
    <text evidence="7">The sequence shown here is derived from an EMBL/GenBank/DDBJ whole genome shotgun (WGS) entry which is preliminary data.</text>
</comment>
<gene>
    <name evidence="7" type="ORF">FJTKL_04364</name>
</gene>
<feature type="transmembrane region" description="Helical" evidence="6">
    <location>
        <begin position="178"/>
        <end position="196"/>
    </location>
</feature>
<evidence type="ECO:0000256" key="6">
    <source>
        <dbReference type="SAM" id="Phobius"/>
    </source>
</evidence>
<dbReference type="InterPro" id="IPR036259">
    <property type="entry name" value="MFS_trans_sf"/>
</dbReference>
<name>A0ABR4F0V3_9PEZI</name>
<keyword evidence="2 6" id="KW-0812">Transmembrane</keyword>
<feature type="compositionally biased region" description="Basic and acidic residues" evidence="5">
    <location>
        <begin position="38"/>
        <end position="55"/>
    </location>
</feature>
<dbReference type="Proteomes" id="UP001600888">
    <property type="component" value="Unassembled WGS sequence"/>
</dbReference>
<accession>A0ABR4F0V3</accession>
<feature type="transmembrane region" description="Helical" evidence="6">
    <location>
        <begin position="235"/>
        <end position="254"/>
    </location>
</feature>
<keyword evidence="8" id="KW-1185">Reference proteome</keyword>
<feature type="transmembrane region" description="Helical" evidence="6">
    <location>
        <begin position="600"/>
        <end position="619"/>
    </location>
</feature>
<protein>
    <recommendedName>
        <fullName evidence="9">Siderochrome-iron transporter</fullName>
    </recommendedName>
</protein>
<evidence type="ECO:0000256" key="4">
    <source>
        <dbReference type="ARBA" id="ARBA00023136"/>
    </source>
</evidence>
<evidence type="ECO:0000313" key="8">
    <source>
        <dbReference type="Proteomes" id="UP001600888"/>
    </source>
</evidence>
<sequence>MAQFKTGLRRLRERRKLPTMGFLDRFKRPRDTNAVASTEHETSPTGDVKNEHDVEQPSVPDPDINSSSRASLEEINEKQIQADPDHVTANAALGVQKAEAAALVWPRWALYATYGWIWVCFFMLALQQGTTSIFNLNAYANFTAAPQIETANILATIVGGVIKLPIAKLLNIWGRAEGFFFFVCVYLVGMIIIATSNGPDSYAAGYVIYWVGYDAIYLILDVFVADTSGLRNRAFAFAFVGTPFICTAFTAPLAAQSFLSHTTWRWGYGAFTIVMFFVFTPLALVFKFYSVKAEKLGLFKREKSGRSFAQSFIHYCHEFDVVGCAVLMAAFILFLLPFSLEQYGYAGYSSAKFIAMIVIGACLFPVFYVWERYFARHHFIRWELFRSRTVTGACCLSAILYFSFYSWDLYYQYFVMVVYDLDLAMAGYMGQIYNVGSTFWGVVFGIWVRQTKHFKYTALFFGLPLMMLGAGLMIHFRGADQGIGYLVMCQIFIAFAGGTLVISQDMAVMAASDRDGVPMMLSLIGLASNIGGAIGFAVTGAIYNNTFPQALLRALPAEAKGDYLDIFNGGYLVQLTYPVGGAIRTAIDEAWGYYQKQSCIAATAILVLAIPSIAVWKNYNVDKKQNKGVLI</sequence>
<organism evidence="7 8">
    <name type="scientific">Diaporthe vaccinii</name>
    <dbReference type="NCBI Taxonomy" id="105482"/>
    <lineage>
        <taxon>Eukaryota</taxon>
        <taxon>Fungi</taxon>
        <taxon>Dikarya</taxon>
        <taxon>Ascomycota</taxon>
        <taxon>Pezizomycotina</taxon>
        <taxon>Sordariomycetes</taxon>
        <taxon>Sordariomycetidae</taxon>
        <taxon>Diaporthales</taxon>
        <taxon>Diaporthaceae</taxon>
        <taxon>Diaporthe</taxon>
        <taxon>Diaporthe eres species complex</taxon>
    </lineage>
</organism>
<evidence type="ECO:0000313" key="7">
    <source>
        <dbReference type="EMBL" id="KAL2288316.1"/>
    </source>
</evidence>
<evidence type="ECO:0000256" key="2">
    <source>
        <dbReference type="ARBA" id="ARBA00022692"/>
    </source>
</evidence>
<dbReference type="EMBL" id="JBAWTH010000017">
    <property type="protein sequence ID" value="KAL2288317.1"/>
    <property type="molecule type" value="Genomic_DNA"/>
</dbReference>
<feature type="transmembrane region" description="Helical" evidence="6">
    <location>
        <begin position="350"/>
        <end position="370"/>
    </location>
</feature>
<dbReference type="EMBL" id="JBAWTH010000017">
    <property type="protein sequence ID" value="KAL2288315.1"/>
    <property type="molecule type" value="Genomic_DNA"/>
</dbReference>
<feature type="transmembrane region" description="Helical" evidence="6">
    <location>
        <begin position="202"/>
        <end position="223"/>
    </location>
</feature>
<evidence type="ECO:0000256" key="5">
    <source>
        <dbReference type="SAM" id="MobiDB-lite"/>
    </source>
</evidence>
<feature type="transmembrane region" description="Helical" evidence="6">
    <location>
        <begin position="312"/>
        <end position="338"/>
    </location>
</feature>
<feature type="transmembrane region" description="Helical" evidence="6">
    <location>
        <begin position="523"/>
        <end position="543"/>
    </location>
</feature>
<feature type="region of interest" description="Disordered" evidence="5">
    <location>
        <begin position="1"/>
        <end position="72"/>
    </location>
</feature>
<dbReference type="EMBL" id="JBAWTH010000017">
    <property type="protein sequence ID" value="KAL2288316.1"/>
    <property type="molecule type" value="Genomic_DNA"/>
</dbReference>
<evidence type="ECO:0008006" key="9">
    <source>
        <dbReference type="Google" id="ProtNLM"/>
    </source>
</evidence>
<dbReference type="Gene3D" id="1.20.1250.20">
    <property type="entry name" value="MFS general substrate transporter like domains"/>
    <property type="match status" value="2"/>
</dbReference>
<feature type="transmembrane region" description="Helical" evidence="6">
    <location>
        <begin position="108"/>
        <end position="127"/>
    </location>
</feature>
<feature type="transmembrane region" description="Helical" evidence="6">
    <location>
        <begin position="456"/>
        <end position="476"/>
    </location>
</feature>
<comment type="subcellular location">
    <subcellularLocation>
        <location evidence="1">Membrane</location>
        <topology evidence="1">Multi-pass membrane protein</topology>
    </subcellularLocation>
</comment>
<keyword evidence="3 6" id="KW-1133">Transmembrane helix</keyword>
<reference evidence="7 8" key="1">
    <citation type="submission" date="2024-03" db="EMBL/GenBank/DDBJ databases">
        <title>A high-quality draft genome sequence of Diaporthe vaccinii, a causative agent of upright dieback and viscid rot disease in cranberry plants.</title>
        <authorList>
            <person name="Sarrasin M."/>
            <person name="Lang B.F."/>
            <person name="Burger G."/>
        </authorList>
    </citation>
    <scope>NUCLEOTIDE SEQUENCE [LARGE SCALE GENOMIC DNA]</scope>
    <source>
        <strain evidence="7 8">IS7</strain>
    </source>
</reference>
<feature type="transmembrane region" description="Helical" evidence="6">
    <location>
        <begin position="266"/>
        <end position="291"/>
    </location>
</feature>
<dbReference type="SUPFAM" id="SSF103473">
    <property type="entry name" value="MFS general substrate transporter"/>
    <property type="match status" value="1"/>
</dbReference>
<dbReference type="PANTHER" id="PTHR23501:SF107">
    <property type="entry name" value="TRANSPORTER, PUTATIVE (AFU_ORTHOLOGUE AFUA_7G04730)-RELATED"/>
    <property type="match status" value="1"/>
</dbReference>
<dbReference type="InterPro" id="IPR011701">
    <property type="entry name" value="MFS"/>
</dbReference>
<feature type="compositionally biased region" description="Basic residues" evidence="5">
    <location>
        <begin position="7"/>
        <end position="17"/>
    </location>
</feature>
<proteinExistence type="predicted"/>
<feature type="transmembrane region" description="Helical" evidence="6">
    <location>
        <begin position="147"/>
        <end position="166"/>
    </location>
</feature>
<evidence type="ECO:0000256" key="1">
    <source>
        <dbReference type="ARBA" id="ARBA00004141"/>
    </source>
</evidence>
<feature type="transmembrane region" description="Helical" evidence="6">
    <location>
        <begin position="427"/>
        <end position="449"/>
    </location>
</feature>
<keyword evidence="4 6" id="KW-0472">Membrane</keyword>
<feature type="transmembrane region" description="Helical" evidence="6">
    <location>
        <begin position="482"/>
        <end position="502"/>
    </location>
</feature>
<dbReference type="PANTHER" id="PTHR23501">
    <property type="entry name" value="MAJOR FACILITATOR SUPERFAMILY"/>
    <property type="match status" value="1"/>
</dbReference>
<feature type="transmembrane region" description="Helical" evidence="6">
    <location>
        <begin position="390"/>
        <end position="407"/>
    </location>
</feature>
<dbReference type="Pfam" id="PF07690">
    <property type="entry name" value="MFS_1"/>
    <property type="match status" value="1"/>
</dbReference>
<evidence type="ECO:0000256" key="3">
    <source>
        <dbReference type="ARBA" id="ARBA00022989"/>
    </source>
</evidence>